<dbReference type="SUPFAM" id="SSF53756">
    <property type="entry name" value="UDP-Glycosyltransferase/glycogen phosphorylase"/>
    <property type="match status" value="1"/>
</dbReference>
<dbReference type="EMBL" id="WHPD01000651">
    <property type="protein sequence ID" value="MPV87617.1"/>
    <property type="molecule type" value="Genomic_DNA"/>
</dbReference>
<evidence type="ECO:0000313" key="6">
    <source>
        <dbReference type="Proteomes" id="UP000429644"/>
    </source>
</evidence>
<dbReference type="PANTHER" id="PTHR45947:SF3">
    <property type="entry name" value="SULFOQUINOVOSYL TRANSFERASE SQD2"/>
    <property type="match status" value="1"/>
</dbReference>
<proteinExistence type="predicted"/>
<organism evidence="5 6">
    <name type="scientific">Georgenia ruanii</name>
    <dbReference type="NCBI Taxonomy" id="348442"/>
    <lineage>
        <taxon>Bacteria</taxon>
        <taxon>Bacillati</taxon>
        <taxon>Actinomycetota</taxon>
        <taxon>Actinomycetes</taxon>
        <taxon>Micrococcales</taxon>
        <taxon>Bogoriellaceae</taxon>
        <taxon>Georgenia</taxon>
    </lineage>
</organism>
<dbReference type="Proteomes" id="UP000429644">
    <property type="component" value="Unassembled WGS sequence"/>
</dbReference>
<dbReference type="RefSeq" id="WP_152230222.1">
    <property type="nucleotide sequence ID" value="NZ_BAAAOT010000004.1"/>
</dbReference>
<evidence type="ECO:0000259" key="4">
    <source>
        <dbReference type="Pfam" id="PF13439"/>
    </source>
</evidence>
<dbReference type="AlphaFoldDB" id="A0A7J9USL9"/>
<protein>
    <recommendedName>
        <fullName evidence="1">D-inositol 3-phosphate glycosyltransferase</fullName>
    </recommendedName>
</protein>
<feature type="non-terminal residue" evidence="5">
    <location>
        <position position="1"/>
    </location>
</feature>
<dbReference type="GO" id="GO:1901137">
    <property type="term" value="P:carbohydrate derivative biosynthetic process"/>
    <property type="evidence" value="ECO:0007669"/>
    <property type="project" value="UniProtKB-ARBA"/>
</dbReference>
<sequence length="405" mass="43304">MRIVLTTRIFTPEPAAASFRLHALVTALGQVGHRVTVLTTRYPEAEAVDPAGAVVKRWPVLRDAQGYVRGYLQYVSFDAPLALRLLREPADVVVTEPPPTTGAVVRVIAAIRRVPYVYYAADVWSDAAAQTAPAALVALLRRLEGWAMRGARRVIAVSDEVAARVRELGVREVDVVPNGIDTRTFTPDGAAASPGAYLLYAGTASEWQGADIFVRAMPQVLAQVPEARLVFVGQGSAWEQIRELSTELAPDAVELLSTMPPEEVARWQRGAAAALVSIVPGQGYDFAYPTKVLAALASGTPALFAGVGPAAEDIAAHDLGEVVAYDVDAVAAAMIRALQRGRNEAVRLRLVEWVEQHRSLRTTGRRAAGVVAGAGTAAVPGRRKSPDGDVAAVAGLRRPRLRPRR</sequence>
<evidence type="ECO:0000313" key="5">
    <source>
        <dbReference type="EMBL" id="MPV87617.1"/>
    </source>
</evidence>
<keyword evidence="2" id="KW-0328">Glycosyltransferase</keyword>
<evidence type="ECO:0000256" key="1">
    <source>
        <dbReference type="ARBA" id="ARBA00021292"/>
    </source>
</evidence>
<keyword evidence="6" id="KW-1185">Reference proteome</keyword>
<evidence type="ECO:0000256" key="3">
    <source>
        <dbReference type="ARBA" id="ARBA00022679"/>
    </source>
</evidence>
<gene>
    <name evidence="5" type="ORF">GB882_02970</name>
</gene>
<reference evidence="5 6" key="1">
    <citation type="submission" date="2019-10" db="EMBL/GenBank/DDBJ databases">
        <title>Georgenia wutianyii sp. nov. and Georgenia yuyongxinii sp. nov. isolated from plateau pika (Ochotona curzoniae) in the Qinghai-Tibet plateau of China.</title>
        <authorList>
            <person name="Tian Z."/>
        </authorList>
    </citation>
    <scope>NUCLEOTIDE SEQUENCE [LARGE SCALE GENOMIC DNA]</scope>
    <source>
        <strain evidence="5 6">JCM 15130</strain>
    </source>
</reference>
<dbReference type="PANTHER" id="PTHR45947">
    <property type="entry name" value="SULFOQUINOVOSYL TRANSFERASE SQD2"/>
    <property type="match status" value="1"/>
</dbReference>
<dbReference type="GO" id="GO:0016758">
    <property type="term" value="F:hexosyltransferase activity"/>
    <property type="evidence" value="ECO:0007669"/>
    <property type="project" value="TreeGrafter"/>
</dbReference>
<dbReference type="Pfam" id="PF13692">
    <property type="entry name" value="Glyco_trans_1_4"/>
    <property type="match status" value="1"/>
</dbReference>
<evidence type="ECO:0000256" key="2">
    <source>
        <dbReference type="ARBA" id="ARBA00022676"/>
    </source>
</evidence>
<comment type="caution">
    <text evidence="5">The sequence shown here is derived from an EMBL/GenBank/DDBJ whole genome shotgun (WGS) entry which is preliminary data.</text>
</comment>
<dbReference type="CDD" id="cd03794">
    <property type="entry name" value="GT4_WbuB-like"/>
    <property type="match status" value="1"/>
</dbReference>
<dbReference type="InterPro" id="IPR050194">
    <property type="entry name" value="Glycosyltransferase_grp1"/>
</dbReference>
<dbReference type="Gene3D" id="3.40.50.2000">
    <property type="entry name" value="Glycogen Phosphorylase B"/>
    <property type="match status" value="2"/>
</dbReference>
<dbReference type="OrthoDB" id="3657271at2"/>
<accession>A0A7J9USL9</accession>
<name>A0A7J9USL9_9MICO</name>
<dbReference type="Pfam" id="PF13439">
    <property type="entry name" value="Glyco_transf_4"/>
    <property type="match status" value="1"/>
</dbReference>
<dbReference type="InterPro" id="IPR028098">
    <property type="entry name" value="Glyco_trans_4-like_N"/>
</dbReference>
<keyword evidence="3 5" id="KW-0808">Transferase</keyword>
<feature type="domain" description="Glycosyltransferase subfamily 4-like N-terminal" evidence="4">
    <location>
        <begin position="21"/>
        <end position="182"/>
    </location>
</feature>